<accession>A0A482Y9R9</accession>
<dbReference type="NCBIfam" id="TIGR01229">
    <property type="entry name" value="rocF_arginase"/>
    <property type="match status" value="1"/>
</dbReference>
<dbReference type="CDD" id="cd09989">
    <property type="entry name" value="Arginase"/>
    <property type="match status" value="1"/>
</dbReference>
<dbReference type="Pfam" id="PF00491">
    <property type="entry name" value="Arginase"/>
    <property type="match status" value="1"/>
</dbReference>
<keyword evidence="7 9" id="KW-0464">Manganese</keyword>
<dbReference type="InterPro" id="IPR023696">
    <property type="entry name" value="Ureohydrolase_dom_sf"/>
</dbReference>
<evidence type="ECO:0000256" key="5">
    <source>
        <dbReference type="ARBA" id="ARBA00022723"/>
    </source>
</evidence>
<keyword evidence="5 9" id="KW-0479">Metal-binding</keyword>
<comment type="pathway">
    <text evidence="1">Nitrogen metabolism; urea cycle; L-ornithine and urea from L-arginine: step 1/1.</text>
</comment>
<feature type="binding site" evidence="9">
    <location>
        <position position="229"/>
    </location>
    <ligand>
        <name>Mn(2+)</name>
        <dbReference type="ChEBI" id="CHEBI:29035"/>
        <label>1</label>
    </ligand>
</feature>
<dbReference type="EC" id="3.5.3.1" evidence="2"/>
<evidence type="ECO:0000256" key="2">
    <source>
        <dbReference type="ARBA" id="ARBA00012168"/>
    </source>
</evidence>
<name>A0A482Y9R9_9EURY</name>
<dbReference type="PRINTS" id="PR00116">
    <property type="entry name" value="ARGINASE"/>
</dbReference>
<dbReference type="InterPro" id="IPR020855">
    <property type="entry name" value="Ureohydrolase_Mn_BS"/>
</dbReference>
<dbReference type="InterPro" id="IPR014033">
    <property type="entry name" value="Arginase"/>
</dbReference>
<dbReference type="EMBL" id="SHMR01000001">
    <property type="protein sequence ID" value="RZH69517.1"/>
    <property type="molecule type" value="Genomic_DNA"/>
</dbReference>
<evidence type="ECO:0000256" key="7">
    <source>
        <dbReference type="ARBA" id="ARBA00023211"/>
    </source>
</evidence>
<dbReference type="GO" id="GO:0000050">
    <property type="term" value="P:urea cycle"/>
    <property type="evidence" value="ECO:0007669"/>
    <property type="project" value="UniProtKB-UniPathway"/>
</dbReference>
<dbReference type="PROSITE" id="PS01053">
    <property type="entry name" value="ARGINASE_1"/>
    <property type="match status" value="1"/>
</dbReference>
<dbReference type="OrthoDB" id="211870at2157"/>
<feature type="binding site" evidence="9">
    <location>
        <position position="128"/>
    </location>
    <ligand>
        <name>Mn(2+)</name>
        <dbReference type="ChEBI" id="CHEBI:29035"/>
        <label>1</label>
    </ligand>
</feature>
<dbReference type="PIRSF" id="PIRSF036979">
    <property type="entry name" value="Arginase"/>
    <property type="match status" value="1"/>
</dbReference>
<gene>
    <name evidence="13" type="primary">rocF</name>
    <name evidence="13" type="ORF">ELS17_08915</name>
</gene>
<evidence type="ECO:0000313" key="14">
    <source>
        <dbReference type="Proteomes" id="UP000292704"/>
    </source>
</evidence>
<dbReference type="PANTHER" id="PTHR43782">
    <property type="entry name" value="ARGINASE"/>
    <property type="match status" value="1"/>
</dbReference>
<dbReference type="InterPro" id="IPR006035">
    <property type="entry name" value="Ureohydrolase"/>
</dbReference>
<evidence type="ECO:0000256" key="4">
    <source>
        <dbReference type="ARBA" id="ARBA00022503"/>
    </source>
</evidence>
<sequence>MERTVRIIGAPMDYGANRRGVDMGPSAIRYADLADGLERAGVDPVDDGDLTMPRAEERDPDADQPSRGDAKFLREIEDVCKRVRDRVATTLADGEFPLVLGGDHSVAIGSLTGSARDADLGAIWFDAHADLNTPETSPSGNVHGMPLAAALGRGAFGETEWAPAPRLRESSIAYVGLRSIDDRERELIRESEITAFTMADIDQRGISAVVDDALAVATDGTDGVHVSLDLDWLDPKTAPGVGTPVRGGVTYREAHAALETLSRRDEEQGILRSMDVVEVNPILDEGNETATLAAELTASTFGKRIL</sequence>
<comment type="caution">
    <text evidence="13">The sequence shown here is derived from an EMBL/GenBank/DDBJ whole genome shotgun (WGS) entry which is preliminary data.</text>
</comment>
<evidence type="ECO:0000256" key="8">
    <source>
        <dbReference type="ARBA" id="ARBA00047391"/>
    </source>
</evidence>
<evidence type="ECO:0000256" key="6">
    <source>
        <dbReference type="ARBA" id="ARBA00022801"/>
    </source>
</evidence>
<feature type="region of interest" description="Disordered" evidence="12">
    <location>
        <begin position="39"/>
        <end position="69"/>
    </location>
</feature>
<feature type="binding site" evidence="9">
    <location>
        <position position="104"/>
    </location>
    <ligand>
        <name>Mn(2+)</name>
        <dbReference type="ChEBI" id="CHEBI:29035"/>
        <label>1</label>
    </ligand>
</feature>
<dbReference type="PANTHER" id="PTHR43782:SF3">
    <property type="entry name" value="ARGINASE"/>
    <property type="match status" value="1"/>
</dbReference>
<proteinExistence type="inferred from homology"/>
<organism evidence="13 14">
    <name type="scientific">Natrinema altunense</name>
    <dbReference type="NCBI Taxonomy" id="222984"/>
    <lineage>
        <taxon>Archaea</taxon>
        <taxon>Methanobacteriati</taxon>
        <taxon>Methanobacteriota</taxon>
        <taxon>Stenosarchaea group</taxon>
        <taxon>Halobacteria</taxon>
        <taxon>Halobacteriales</taxon>
        <taxon>Natrialbaceae</taxon>
        <taxon>Natrinema</taxon>
    </lineage>
</organism>
<evidence type="ECO:0000256" key="10">
    <source>
        <dbReference type="PROSITE-ProRule" id="PRU00742"/>
    </source>
</evidence>
<dbReference type="GO" id="GO:0030145">
    <property type="term" value="F:manganese ion binding"/>
    <property type="evidence" value="ECO:0007669"/>
    <property type="project" value="TreeGrafter"/>
</dbReference>
<evidence type="ECO:0000256" key="12">
    <source>
        <dbReference type="SAM" id="MobiDB-lite"/>
    </source>
</evidence>
<dbReference type="GO" id="GO:0006525">
    <property type="term" value="P:arginine metabolic process"/>
    <property type="evidence" value="ECO:0007669"/>
    <property type="project" value="UniProtKB-KW"/>
</dbReference>
<keyword evidence="6 11" id="KW-0378">Hydrolase</keyword>
<dbReference type="GO" id="GO:0005737">
    <property type="term" value="C:cytoplasm"/>
    <property type="evidence" value="ECO:0007669"/>
    <property type="project" value="TreeGrafter"/>
</dbReference>
<dbReference type="Gene3D" id="3.40.800.10">
    <property type="entry name" value="Ureohydrolase domain"/>
    <property type="match status" value="1"/>
</dbReference>
<evidence type="ECO:0000256" key="9">
    <source>
        <dbReference type="PIRSR" id="PIRSR036979-1"/>
    </source>
</evidence>
<comment type="catalytic activity">
    <reaction evidence="8">
        <text>L-arginine + H2O = urea + L-ornithine</text>
        <dbReference type="Rhea" id="RHEA:20569"/>
        <dbReference type="ChEBI" id="CHEBI:15377"/>
        <dbReference type="ChEBI" id="CHEBI:16199"/>
        <dbReference type="ChEBI" id="CHEBI:32682"/>
        <dbReference type="ChEBI" id="CHEBI:46911"/>
        <dbReference type="EC" id="3.5.3.1"/>
    </reaction>
</comment>
<feature type="binding site" evidence="9">
    <location>
        <position position="231"/>
    </location>
    <ligand>
        <name>Mn(2+)</name>
        <dbReference type="ChEBI" id="CHEBI:29035"/>
        <label>1</label>
    </ligand>
</feature>
<dbReference type="RefSeq" id="WP_007109603.1">
    <property type="nucleotide sequence ID" value="NZ_JNCS01000005.1"/>
</dbReference>
<keyword evidence="4" id="KW-0056">Arginine metabolism</keyword>
<dbReference type="STRING" id="222984.GCA_000731985_02430"/>
<evidence type="ECO:0000256" key="11">
    <source>
        <dbReference type="RuleBase" id="RU003684"/>
    </source>
</evidence>
<reference evidence="13 14" key="1">
    <citation type="submission" date="2019-02" db="EMBL/GenBank/DDBJ databases">
        <title>Genome analysis provides insights into bioremediation potentialities and Haloocin production by Natrinema altunense strain 4.1R isolated from Chott Douz in Tunisian desert.</title>
        <authorList>
            <person name="Najjari A."/>
            <person name="Youssef N."/>
            <person name="Ben Dhia O."/>
            <person name="Ferjani R."/>
            <person name="El Hidri D."/>
            <person name="Ouzari H.I."/>
            <person name="Cherif A."/>
        </authorList>
    </citation>
    <scope>NUCLEOTIDE SEQUENCE [LARGE SCALE GENOMIC DNA]</scope>
    <source>
        <strain evidence="13 14">4.1R</strain>
    </source>
</reference>
<dbReference type="PROSITE" id="PS51409">
    <property type="entry name" value="ARGINASE_2"/>
    <property type="match status" value="1"/>
</dbReference>
<dbReference type="FunFam" id="3.40.800.10:FF:000012">
    <property type="entry name" value="Arginase"/>
    <property type="match status" value="1"/>
</dbReference>
<dbReference type="GO" id="GO:0004053">
    <property type="term" value="F:arginase activity"/>
    <property type="evidence" value="ECO:0007669"/>
    <property type="project" value="UniProtKB-EC"/>
</dbReference>
<evidence type="ECO:0000313" key="13">
    <source>
        <dbReference type="EMBL" id="RZH69517.1"/>
    </source>
</evidence>
<dbReference type="UniPathway" id="UPA00158">
    <property type="reaction ID" value="UER00270"/>
</dbReference>
<evidence type="ECO:0000256" key="1">
    <source>
        <dbReference type="ARBA" id="ARBA00005098"/>
    </source>
</evidence>
<protein>
    <recommendedName>
        <fullName evidence="3">Arginase</fullName>
        <ecNumber evidence="2">3.5.3.1</ecNumber>
    </recommendedName>
</protein>
<evidence type="ECO:0000256" key="3">
    <source>
        <dbReference type="ARBA" id="ARBA00018123"/>
    </source>
</evidence>
<dbReference type="Proteomes" id="UP000292704">
    <property type="component" value="Unassembled WGS sequence"/>
</dbReference>
<feature type="binding site" evidence="9">
    <location>
        <position position="130"/>
    </location>
    <ligand>
        <name>Mn(2+)</name>
        <dbReference type="ChEBI" id="CHEBI:29035"/>
        <label>1</label>
    </ligand>
</feature>
<dbReference type="AlphaFoldDB" id="A0A482Y9R9"/>
<feature type="binding site" evidence="9">
    <location>
        <position position="126"/>
    </location>
    <ligand>
        <name>Mn(2+)</name>
        <dbReference type="ChEBI" id="CHEBI:29035"/>
        <label>2</label>
    </ligand>
</feature>
<dbReference type="SUPFAM" id="SSF52768">
    <property type="entry name" value="Arginase/deacetylase"/>
    <property type="match status" value="1"/>
</dbReference>
<comment type="cofactor">
    <cofactor evidence="9">
        <name>Mn(2+)</name>
        <dbReference type="ChEBI" id="CHEBI:29035"/>
    </cofactor>
    <text evidence="9">Binds 2 manganese ions per subunit.</text>
</comment>
<comment type="similarity">
    <text evidence="10 11">Belongs to the arginase family.</text>
</comment>